<feature type="compositionally biased region" description="Basic and acidic residues" evidence="1">
    <location>
        <begin position="230"/>
        <end position="239"/>
    </location>
</feature>
<evidence type="ECO:0000313" key="3">
    <source>
        <dbReference type="Proteomes" id="UP000249619"/>
    </source>
</evidence>
<feature type="region of interest" description="Disordered" evidence="1">
    <location>
        <begin position="193"/>
        <end position="270"/>
    </location>
</feature>
<evidence type="ECO:0000256" key="1">
    <source>
        <dbReference type="SAM" id="MobiDB-lite"/>
    </source>
</evidence>
<dbReference type="OrthoDB" id="3783929at2759"/>
<dbReference type="EMBL" id="QGDH01000119">
    <property type="protein sequence ID" value="RAR06247.1"/>
    <property type="molecule type" value="Genomic_DNA"/>
</dbReference>
<dbReference type="AlphaFoldDB" id="A0A364MX79"/>
<comment type="caution">
    <text evidence="2">The sequence shown here is derived from an EMBL/GenBank/DDBJ whole genome shotgun (WGS) entry which is preliminary data.</text>
</comment>
<reference evidence="3" key="1">
    <citation type="submission" date="2018-05" db="EMBL/GenBank/DDBJ databases">
        <title>Draft genome sequence of Stemphylium lycopersici strain CIDEFI 213.</title>
        <authorList>
            <person name="Medina R."/>
            <person name="Franco M.E.E."/>
            <person name="Lucentini C.G."/>
            <person name="Saparrat M.C.N."/>
            <person name="Balatti P.A."/>
        </authorList>
    </citation>
    <scope>NUCLEOTIDE SEQUENCE [LARGE SCALE GENOMIC DNA]</scope>
    <source>
        <strain evidence="3">CIDEFI 213</strain>
    </source>
</reference>
<sequence length="270" mass="31120">MVKRAYDHIDLQARYGKMFSGNTFNPLITNKFTLKVGSRSHHCPDCGTAPRKQCFEKLHFAYCDECGERFGVWSRKGCSKHPYSQRYNVVFKAVRDNWPDHKIEMYISDGNNIVIEDPEDQLTKIVSPYVYDEPKEEDNHRYPYLHCINWHQSGVYDTATLEAYLASRVHLNTGTPPVMKDVRGNQVPRAFMNGTFSSSQNPLWRPTGMRKKDTKLLKQARATEGRAMARQKEAQKKLEQEEDEQASANQKSKEAAKNVVTKIGQGRRRS</sequence>
<feature type="compositionally biased region" description="Basic and acidic residues" evidence="1">
    <location>
        <begin position="210"/>
        <end position="224"/>
    </location>
</feature>
<organism evidence="2 3">
    <name type="scientific">Stemphylium lycopersici</name>
    <name type="common">Tomato gray leaf spot disease fungus</name>
    <name type="synonym">Thyrospora lycopersici</name>
    <dbReference type="NCBI Taxonomy" id="183478"/>
    <lineage>
        <taxon>Eukaryota</taxon>
        <taxon>Fungi</taxon>
        <taxon>Dikarya</taxon>
        <taxon>Ascomycota</taxon>
        <taxon>Pezizomycotina</taxon>
        <taxon>Dothideomycetes</taxon>
        <taxon>Pleosporomycetidae</taxon>
        <taxon>Pleosporales</taxon>
        <taxon>Pleosporineae</taxon>
        <taxon>Pleosporaceae</taxon>
        <taxon>Stemphylium</taxon>
    </lineage>
</organism>
<name>A0A364MX79_STELY</name>
<proteinExistence type="predicted"/>
<dbReference type="Proteomes" id="UP000249619">
    <property type="component" value="Unassembled WGS sequence"/>
</dbReference>
<protein>
    <submittedName>
        <fullName evidence="2">Uncharacterized protein</fullName>
    </submittedName>
</protein>
<keyword evidence="3" id="KW-1185">Reference proteome</keyword>
<accession>A0A364MX79</accession>
<gene>
    <name evidence="2" type="ORF">DDE83_007052</name>
</gene>
<evidence type="ECO:0000313" key="2">
    <source>
        <dbReference type="EMBL" id="RAR06247.1"/>
    </source>
</evidence>